<feature type="DNA-binding region" description="OmpR/PhoB-type" evidence="5">
    <location>
        <begin position="1"/>
        <end position="67"/>
    </location>
</feature>
<proteinExistence type="inferred from homology"/>
<dbReference type="InterPro" id="IPR051677">
    <property type="entry name" value="AfsR-DnrI-RedD_regulator"/>
</dbReference>
<comment type="similarity">
    <text evidence="1">Belongs to the AfsR/DnrI/RedD regulatory family.</text>
</comment>
<dbReference type="Proteomes" id="UP000605568">
    <property type="component" value="Unassembled WGS sequence"/>
</dbReference>
<evidence type="ECO:0000313" key="8">
    <source>
        <dbReference type="Proteomes" id="UP000605568"/>
    </source>
</evidence>
<gene>
    <name evidence="7" type="ORF">GCM10017774_41240</name>
</gene>
<keyword evidence="4" id="KW-0804">Transcription</keyword>
<evidence type="ECO:0000256" key="4">
    <source>
        <dbReference type="ARBA" id="ARBA00023163"/>
    </source>
</evidence>
<dbReference type="Pfam" id="PF00486">
    <property type="entry name" value="Trans_reg_C"/>
    <property type="match status" value="1"/>
</dbReference>
<evidence type="ECO:0000256" key="1">
    <source>
        <dbReference type="ARBA" id="ARBA00005820"/>
    </source>
</evidence>
<evidence type="ECO:0000256" key="3">
    <source>
        <dbReference type="ARBA" id="ARBA00023125"/>
    </source>
</evidence>
<evidence type="ECO:0000259" key="6">
    <source>
        <dbReference type="PROSITE" id="PS51755"/>
    </source>
</evidence>
<dbReference type="SUPFAM" id="SSF48452">
    <property type="entry name" value="TPR-like"/>
    <property type="match status" value="1"/>
</dbReference>
<dbReference type="InterPro" id="IPR016032">
    <property type="entry name" value="Sig_transdc_resp-reg_C-effctor"/>
</dbReference>
<accession>A0ABQ3MQF3</accession>
<dbReference type="Gene3D" id="1.10.10.10">
    <property type="entry name" value="Winged helix-like DNA-binding domain superfamily/Winged helix DNA-binding domain"/>
    <property type="match status" value="1"/>
</dbReference>
<keyword evidence="8" id="KW-1185">Reference proteome</keyword>
<dbReference type="InterPro" id="IPR005158">
    <property type="entry name" value="BTAD"/>
</dbReference>
<organism evidence="7 8">
    <name type="scientific">Lentzea cavernae</name>
    <dbReference type="NCBI Taxonomy" id="2020703"/>
    <lineage>
        <taxon>Bacteria</taxon>
        <taxon>Bacillati</taxon>
        <taxon>Actinomycetota</taxon>
        <taxon>Actinomycetes</taxon>
        <taxon>Pseudonocardiales</taxon>
        <taxon>Pseudonocardiaceae</taxon>
        <taxon>Lentzea</taxon>
    </lineage>
</organism>
<dbReference type="SMART" id="SM01043">
    <property type="entry name" value="BTAD"/>
    <property type="match status" value="1"/>
</dbReference>
<feature type="domain" description="OmpR/PhoB-type" evidence="6">
    <location>
        <begin position="1"/>
        <end position="67"/>
    </location>
</feature>
<dbReference type="PROSITE" id="PS51755">
    <property type="entry name" value="OMPR_PHOB"/>
    <property type="match status" value="1"/>
</dbReference>
<keyword evidence="2" id="KW-0805">Transcription regulation</keyword>
<evidence type="ECO:0000313" key="7">
    <source>
        <dbReference type="EMBL" id="GHH43372.1"/>
    </source>
</evidence>
<dbReference type="Pfam" id="PF03704">
    <property type="entry name" value="BTAD"/>
    <property type="match status" value="1"/>
</dbReference>
<name>A0ABQ3MQF3_9PSEU</name>
<dbReference type="PANTHER" id="PTHR35807">
    <property type="entry name" value="TRANSCRIPTIONAL REGULATOR REDD-RELATED"/>
    <property type="match status" value="1"/>
</dbReference>
<dbReference type="InterPro" id="IPR036388">
    <property type="entry name" value="WH-like_DNA-bd_sf"/>
</dbReference>
<dbReference type="PANTHER" id="PTHR35807:SF1">
    <property type="entry name" value="TRANSCRIPTIONAL REGULATOR REDD"/>
    <property type="match status" value="1"/>
</dbReference>
<keyword evidence="3 5" id="KW-0238">DNA-binding</keyword>
<evidence type="ECO:0000256" key="2">
    <source>
        <dbReference type="ARBA" id="ARBA00023015"/>
    </source>
</evidence>
<dbReference type="InterPro" id="IPR011990">
    <property type="entry name" value="TPR-like_helical_dom_sf"/>
</dbReference>
<dbReference type="SUPFAM" id="SSF46894">
    <property type="entry name" value="C-terminal effector domain of the bipartite response regulators"/>
    <property type="match status" value="1"/>
</dbReference>
<dbReference type="EMBL" id="BNAR01000005">
    <property type="protein sequence ID" value="GHH43372.1"/>
    <property type="molecule type" value="Genomic_DNA"/>
</dbReference>
<dbReference type="Gene3D" id="1.25.40.10">
    <property type="entry name" value="Tetratricopeptide repeat domain"/>
    <property type="match status" value="1"/>
</dbReference>
<comment type="caution">
    <text evidence="7">The sequence shown here is derived from an EMBL/GenBank/DDBJ whole genome shotgun (WGS) entry which is preliminary data.</text>
</comment>
<sequence length="244" mass="27240">MLALLALNANKTVSMSMCVDELWDTKPPATAVSTVQTYVLQIRRALRRLPGTDERLHTRPRGYELTLDHDELDLTGFTDRVARARRAFALDDYESGALLLREALGEWTGEALADVDAGPLISAHLTTLRELRFSCLEERIEAELRLGLHHELISELLGLVQEYPVHENLHAQLLVALHRAGRRAQAVEQYTRLRRSLHKDLGIAPSPRIEHLYRAVVSADPALDPPRAGASAIARSLDLVEQVS</sequence>
<evidence type="ECO:0000256" key="5">
    <source>
        <dbReference type="PROSITE-ProRule" id="PRU01091"/>
    </source>
</evidence>
<protein>
    <recommendedName>
        <fullName evidence="6">OmpR/PhoB-type domain-containing protein</fullName>
    </recommendedName>
</protein>
<reference evidence="8" key="1">
    <citation type="journal article" date="2019" name="Int. J. Syst. Evol. Microbiol.">
        <title>The Global Catalogue of Microorganisms (GCM) 10K type strain sequencing project: providing services to taxonomists for standard genome sequencing and annotation.</title>
        <authorList>
            <consortium name="The Broad Institute Genomics Platform"/>
            <consortium name="The Broad Institute Genome Sequencing Center for Infectious Disease"/>
            <person name="Wu L."/>
            <person name="Ma J."/>
        </authorList>
    </citation>
    <scope>NUCLEOTIDE SEQUENCE [LARGE SCALE GENOMIC DNA]</scope>
    <source>
        <strain evidence="8">CGMCC 4.7367</strain>
    </source>
</reference>
<dbReference type="CDD" id="cd15831">
    <property type="entry name" value="BTAD"/>
    <property type="match status" value="1"/>
</dbReference>
<dbReference type="InterPro" id="IPR001867">
    <property type="entry name" value="OmpR/PhoB-type_DNA-bd"/>
</dbReference>